<evidence type="ECO:0000313" key="4">
    <source>
        <dbReference type="Proteomes" id="UP001206925"/>
    </source>
</evidence>
<dbReference type="Proteomes" id="UP001206925">
    <property type="component" value="Unassembled WGS sequence"/>
</dbReference>
<feature type="compositionally biased region" description="Basic and acidic residues" evidence="1">
    <location>
        <begin position="54"/>
        <end position="67"/>
    </location>
</feature>
<evidence type="ECO:0000313" key="3">
    <source>
        <dbReference type="EMBL" id="KAI7750830.1"/>
    </source>
</evidence>
<proteinExistence type="predicted"/>
<feature type="region of interest" description="Disordered" evidence="1">
    <location>
        <begin position="269"/>
        <end position="322"/>
    </location>
</feature>
<dbReference type="InterPro" id="IPR056116">
    <property type="entry name" value="DUF7699"/>
</dbReference>
<feature type="region of interest" description="Disordered" evidence="1">
    <location>
        <begin position="218"/>
        <end position="244"/>
    </location>
</feature>
<feature type="domain" description="DUF7699" evidence="2">
    <location>
        <begin position="72"/>
        <end position="149"/>
    </location>
</feature>
<sequence length="322" mass="36540">MSEEKHGPATRKRKLKKTDIALNKNEGKKRQKVSHNGPSTSKQPTQTAKQKSSKGKDARATRVKETKKGDACSGDVVLFKQNMYNSQRNLIGRRTVAGRIVKESYGASTKHTFLVEVLWSKRYQKLDPLSILPVTGRNLYQFGTFRQPWKSEAERSTVLEEKHERGKAARLKWKLREKDFVFGDNKGKKLHKVSHRVSSHSKHKFVNKNTTAHNQAVLFQNPDLKRSTQPTYHSDPNCSMSSDHHLQEASLPFSYDRNPQFNCLPTCSSSGHSHHNNEQQAPDQGLSQPSDHHHHDSEQGGPDQGLSQPPDHHHHNSESPVH</sequence>
<keyword evidence="4" id="KW-1185">Reference proteome</keyword>
<dbReference type="Pfam" id="PF24766">
    <property type="entry name" value="DUF7699"/>
    <property type="match status" value="1"/>
</dbReference>
<feature type="compositionally biased region" description="Polar residues" evidence="1">
    <location>
        <begin position="227"/>
        <end position="241"/>
    </location>
</feature>
<feature type="region of interest" description="Disordered" evidence="1">
    <location>
        <begin position="1"/>
        <end position="67"/>
    </location>
</feature>
<feature type="compositionally biased region" description="Polar residues" evidence="1">
    <location>
        <begin position="34"/>
        <end position="50"/>
    </location>
</feature>
<reference evidence="3" key="1">
    <citation type="submission" date="2022-06" db="EMBL/GenBank/DDBJ databases">
        <title>Uncovering the hologenomic basis of an extraordinary plant invasion.</title>
        <authorList>
            <person name="Bieker V.C."/>
            <person name="Martin M.D."/>
            <person name="Gilbert T."/>
            <person name="Hodgins K."/>
            <person name="Battlay P."/>
            <person name="Petersen B."/>
            <person name="Wilson J."/>
        </authorList>
    </citation>
    <scope>NUCLEOTIDE SEQUENCE</scope>
    <source>
        <strain evidence="3">AA19_3_7</strain>
        <tissue evidence="3">Leaf</tissue>
    </source>
</reference>
<evidence type="ECO:0000259" key="2">
    <source>
        <dbReference type="Pfam" id="PF24766"/>
    </source>
</evidence>
<dbReference type="PANTHER" id="PTHR35323">
    <property type="entry name" value="SAP DOMAIN-CONTAINING PROTEIN"/>
    <property type="match status" value="1"/>
</dbReference>
<dbReference type="EMBL" id="JAMZMK010006079">
    <property type="protein sequence ID" value="KAI7750830.1"/>
    <property type="molecule type" value="Genomic_DNA"/>
</dbReference>
<comment type="caution">
    <text evidence="3">The sequence shown here is derived from an EMBL/GenBank/DDBJ whole genome shotgun (WGS) entry which is preliminary data.</text>
</comment>
<dbReference type="PANTHER" id="PTHR35323:SF5">
    <property type="entry name" value="ZINC FINGER CCCH DOMAIN-CONTAINING PROTEIN 62"/>
    <property type="match status" value="1"/>
</dbReference>
<evidence type="ECO:0000256" key="1">
    <source>
        <dbReference type="SAM" id="MobiDB-lite"/>
    </source>
</evidence>
<gene>
    <name evidence="3" type="ORF">M8C21_028092</name>
</gene>
<protein>
    <recommendedName>
        <fullName evidence="2">DUF7699 domain-containing protein</fullName>
    </recommendedName>
</protein>
<feature type="compositionally biased region" description="Polar residues" evidence="1">
    <location>
        <begin position="278"/>
        <end position="289"/>
    </location>
</feature>
<dbReference type="AlphaFoldDB" id="A0AAD5D2Q5"/>
<name>A0AAD5D2Q5_AMBAR</name>
<accession>A0AAD5D2Q5</accession>
<organism evidence="3 4">
    <name type="scientific">Ambrosia artemisiifolia</name>
    <name type="common">Common ragweed</name>
    <dbReference type="NCBI Taxonomy" id="4212"/>
    <lineage>
        <taxon>Eukaryota</taxon>
        <taxon>Viridiplantae</taxon>
        <taxon>Streptophyta</taxon>
        <taxon>Embryophyta</taxon>
        <taxon>Tracheophyta</taxon>
        <taxon>Spermatophyta</taxon>
        <taxon>Magnoliopsida</taxon>
        <taxon>eudicotyledons</taxon>
        <taxon>Gunneridae</taxon>
        <taxon>Pentapetalae</taxon>
        <taxon>asterids</taxon>
        <taxon>campanulids</taxon>
        <taxon>Asterales</taxon>
        <taxon>Asteraceae</taxon>
        <taxon>Asteroideae</taxon>
        <taxon>Heliantheae alliance</taxon>
        <taxon>Heliantheae</taxon>
        <taxon>Ambrosia</taxon>
    </lineage>
</organism>
<feature type="non-terminal residue" evidence="3">
    <location>
        <position position="1"/>
    </location>
</feature>